<evidence type="ECO:0000256" key="6">
    <source>
        <dbReference type="ARBA" id="ARBA00022692"/>
    </source>
</evidence>
<dbReference type="STRING" id="522772.Dacet_1596"/>
<keyword evidence="4" id="KW-1003">Cell membrane</keyword>
<keyword evidence="6 10" id="KW-0812">Transmembrane</keyword>
<dbReference type="GO" id="GO:0055085">
    <property type="term" value="P:transmembrane transport"/>
    <property type="evidence" value="ECO:0007669"/>
    <property type="project" value="InterPro"/>
</dbReference>
<keyword evidence="5" id="KW-0997">Cell inner membrane</keyword>
<dbReference type="SUPFAM" id="SSF74653">
    <property type="entry name" value="TolA/TonB C-terminal domain"/>
    <property type="match status" value="1"/>
</dbReference>
<evidence type="ECO:0000256" key="9">
    <source>
        <dbReference type="ARBA" id="ARBA00023136"/>
    </source>
</evidence>
<keyword evidence="3" id="KW-0813">Transport</keyword>
<dbReference type="Pfam" id="PF03544">
    <property type="entry name" value="TonB_C"/>
    <property type="match status" value="1"/>
</dbReference>
<comment type="similarity">
    <text evidence="2">Belongs to the TonB family.</text>
</comment>
<keyword evidence="13" id="KW-1185">Reference proteome</keyword>
<dbReference type="PaxDb" id="522772-Dacet_1596"/>
<evidence type="ECO:0000256" key="8">
    <source>
        <dbReference type="ARBA" id="ARBA00022989"/>
    </source>
</evidence>
<proteinExistence type="inferred from homology"/>
<dbReference type="NCBIfam" id="TIGR01352">
    <property type="entry name" value="tonB_Cterm"/>
    <property type="match status" value="1"/>
</dbReference>
<accession>D4H8L4</accession>
<protein>
    <submittedName>
        <fullName evidence="12">TonB family protein</fullName>
    </submittedName>
</protein>
<dbReference type="Gene3D" id="3.30.1150.10">
    <property type="match status" value="1"/>
</dbReference>
<comment type="subcellular location">
    <subcellularLocation>
        <location evidence="1">Cell inner membrane</location>
        <topology evidence="1">Single-pass membrane protein</topology>
        <orientation evidence="1">Periplasmic side</orientation>
    </subcellularLocation>
</comment>
<gene>
    <name evidence="12" type="ordered locus">Dacet_1596</name>
</gene>
<evidence type="ECO:0000256" key="1">
    <source>
        <dbReference type="ARBA" id="ARBA00004383"/>
    </source>
</evidence>
<dbReference type="InterPro" id="IPR037682">
    <property type="entry name" value="TonB_C"/>
</dbReference>
<dbReference type="AlphaFoldDB" id="D4H8L4"/>
<evidence type="ECO:0000313" key="12">
    <source>
        <dbReference type="EMBL" id="ADD68363.1"/>
    </source>
</evidence>
<evidence type="ECO:0000256" key="5">
    <source>
        <dbReference type="ARBA" id="ARBA00022519"/>
    </source>
</evidence>
<name>D4H8L4_DENA2</name>
<dbReference type="RefSeq" id="WP_013010877.1">
    <property type="nucleotide sequence ID" value="NC_013943.1"/>
</dbReference>
<dbReference type="PROSITE" id="PS52015">
    <property type="entry name" value="TONB_CTD"/>
    <property type="match status" value="1"/>
</dbReference>
<evidence type="ECO:0000256" key="2">
    <source>
        <dbReference type="ARBA" id="ARBA00006555"/>
    </source>
</evidence>
<organism evidence="12 13">
    <name type="scientific">Denitrovibrio acetiphilus (strain DSM 12809 / NBRC 114555 / N2460)</name>
    <dbReference type="NCBI Taxonomy" id="522772"/>
    <lineage>
        <taxon>Bacteria</taxon>
        <taxon>Pseudomonadati</taxon>
        <taxon>Deferribacterota</taxon>
        <taxon>Deferribacteres</taxon>
        <taxon>Deferribacterales</taxon>
        <taxon>Geovibrionaceae</taxon>
        <taxon>Denitrovibrio</taxon>
    </lineage>
</organism>
<evidence type="ECO:0000256" key="7">
    <source>
        <dbReference type="ARBA" id="ARBA00022927"/>
    </source>
</evidence>
<feature type="transmembrane region" description="Helical" evidence="10">
    <location>
        <begin position="10"/>
        <end position="29"/>
    </location>
</feature>
<reference evidence="12 13" key="1">
    <citation type="journal article" date="2010" name="Stand. Genomic Sci.">
        <title>Complete genome sequence of Denitrovibrio acetiphilus type strain (N2460).</title>
        <authorList>
            <person name="Kiss H."/>
            <person name="Lang E."/>
            <person name="Lapidus A."/>
            <person name="Copeland A."/>
            <person name="Nolan M."/>
            <person name="Glavina Del Rio T."/>
            <person name="Chen F."/>
            <person name="Lucas S."/>
            <person name="Tice H."/>
            <person name="Cheng J.F."/>
            <person name="Han C."/>
            <person name="Goodwin L."/>
            <person name="Pitluck S."/>
            <person name="Liolios K."/>
            <person name="Pati A."/>
            <person name="Ivanova N."/>
            <person name="Mavromatis K."/>
            <person name="Chen A."/>
            <person name="Palaniappan K."/>
            <person name="Land M."/>
            <person name="Hauser L."/>
            <person name="Chang Y.J."/>
            <person name="Jeffries C.D."/>
            <person name="Detter J.C."/>
            <person name="Brettin T."/>
            <person name="Spring S."/>
            <person name="Rohde M."/>
            <person name="Goker M."/>
            <person name="Woyke T."/>
            <person name="Bristow J."/>
            <person name="Eisen J.A."/>
            <person name="Markowitz V."/>
            <person name="Hugenholtz P."/>
            <person name="Kyrpides N.C."/>
            <person name="Klenk H.P."/>
        </authorList>
    </citation>
    <scope>NUCLEOTIDE SEQUENCE [LARGE SCALE GENOMIC DNA]</scope>
    <source>
        <strain evidence="13">DSM 12809 / NBRC 114555 / N2460</strain>
    </source>
</reference>
<dbReference type="Proteomes" id="UP000002012">
    <property type="component" value="Chromosome"/>
</dbReference>
<dbReference type="GO" id="GO:0005886">
    <property type="term" value="C:plasma membrane"/>
    <property type="evidence" value="ECO:0007669"/>
    <property type="project" value="UniProtKB-SubCell"/>
</dbReference>
<keyword evidence="7" id="KW-0653">Protein transport</keyword>
<feature type="domain" description="TonB C-terminal" evidence="11">
    <location>
        <begin position="163"/>
        <end position="254"/>
    </location>
</feature>
<dbReference type="KEGG" id="dap:Dacet_1596"/>
<evidence type="ECO:0000256" key="10">
    <source>
        <dbReference type="SAM" id="Phobius"/>
    </source>
</evidence>
<dbReference type="eggNOG" id="COG0810">
    <property type="taxonomic scope" value="Bacteria"/>
</dbReference>
<dbReference type="PANTHER" id="PTHR33446">
    <property type="entry name" value="PROTEIN TONB-RELATED"/>
    <property type="match status" value="1"/>
</dbReference>
<evidence type="ECO:0000313" key="13">
    <source>
        <dbReference type="Proteomes" id="UP000002012"/>
    </source>
</evidence>
<dbReference type="GO" id="GO:0015031">
    <property type="term" value="P:protein transport"/>
    <property type="evidence" value="ECO:0007669"/>
    <property type="project" value="UniProtKB-KW"/>
</dbReference>
<dbReference type="HOGENOM" id="CLU_1106653_0_0_0"/>
<dbReference type="InParanoid" id="D4H8L4"/>
<evidence type="ECO:0000256" key="4">
    <source>
        <dbReference type="ARBA" id="ARBA00022475"/>
    </source>
</evidence>
<dbReference type="InterPro" id="IPR006260">
    <property type="entry name" value="TonB/TolA_C"/>
</dbReference>
<keyword evidence="8 10" id="KW-1133">Transmembrane helix</keyword>
<evidence type="ECO:0000259" key="11">
    <source>
        <dbReference type="PROSITE" id="PS52015"/>
    </source>
</evidence>
<dbReference type="InterPro" id="IPR051045">
    <property type="entry name" value="TonB-dependent_transducer"/>
</dbReference>
<dbReference type="EMBL" id="CP001968">
    <property type="protein sequence ID" value="ADD68363.1"/>
    <property type="molecule type" value="Genomic_DNA"/>
</dbReference>
<sequence>MLKKYEEYKIFYVTVVLSIALHIMIAYRLDLNDKTVYAKLTPAAFSDVTVRYVKKRPVPITAKAPEETKPLMKVKPVIKKEITKAKVAKKKPVEKVKALEAPVFKEIAEPEPQVELTAYEQVKSLPEVTPESETFTQEAPLVEEVVPDAVPAPIDTSNLVSYEKLDKIRHKIKNNLSYPSAARRMGWTGVVKVEICLSPVGQLKNITILDSSGYKALDKIVLKSINKSAPFNVSFNKDIIISLPVSFTINGAEI</sequence>
<keyword evidence="9 10" id="KW-0472">Membrane</keyword>
<evidence type="ECO:0000256" key="3">
    <source>
        <dbReference type="ARBA" id="ARBA00022448"/>
    </source>
</evidence>